<accession>A0A7V8V7S4</accession>
<evidence type="ECO:0000313" key="2">
    <source>
        <dbReference type="Proteomes" id="UP000551616"/>
    </source>
</evidence>
<evidence type="ECO:0000313" key="1">
    <source>
        <dbReference type="EMBL" id="MBA2116524.1"/>
    </source>
</evidence>
<sequence>MDYDYQLNQLLLSADSEIWIIEKYGYQQLFIYEWLKRLFAWQLGDYAEQFVDQFYGRPGDLLYRWGDPATYLGPDASDLRTSFGQHGVNWIKRNDLYGYRLPRNVGVGNILFFNNGFPGGSLVQEIAPPIRRNGSYVQPAYGQPFEPGDAVWEHGSSDSVSPFLSSAQRLPTGNTLITAGTTGTMLEVTMEGTVVWKYVCPVANTSPTDPGTKANDDIVLAFDEPIPPAGFGGAGANMVFRAKRYSPNYRGFRRKDLSPMGELIGVPAPF</sequence>
<dbReference type="RefSeq" id="WP_207397925.1">
    <property type="nucleotide sequence ID" value="NZ_JABRWO010000010.1"/>
</dbReference>
<gene>
    <name evidence="1" type="ORF">HOV93_37150</name>
</gene>
<keyword evidence="2" id="KW-1185">Reference proteome</keyword>
<dbReference type="AlphaFoldDB" id="A0A7V8V7S4"/>
<proteinExistence type="predicted"/>
<dbReference type="EMBL" id="JABRWO010000010">
    <property type="protein sequence ID" value="MBA2116524.1"/>
    <property type="molecule type" value="Genomic_DNA"/>
</dbReference>
<name>A0A7V8V7S4_9BACT</name>
<dbReference type="Proteomes" id="UP000551616">
    <property type="component" value="Unassembled WGS sequence"/>
</dbReference>
<comment type="caution">
    <text evidence="1">The sequence shown here is derived from an EMBL/GenBank/DDBJ whole genome shotgun (WGS) entry which is preliminary data.</text>
</comment>
<reference evidence="1 2" key="1">
    <citation type="submission" date="2020-05" db="EMBL/GenBank/DDBJ databases">
        <title>Bremerella alba sp. nov., a novel planctomycete isolated from the surface of the macroalga Fucus spiralis.</title>
        <authorList>
            <person name="Godinho O."/>
            <person name="Botelho R."/>
            <person name="Albuquerque L."/>
            <person name="Wiegand S."/>
            <person name="Da Costa M.S."/>
            <person name="Lobo-Da-Cunha A."/>
            <person name="Jogler C."/>
            <person name="Lage O.M."/>
        </authorList>
    </citation>
    <scope>NUCLEOTIDE SEQUENCE [LARGE SCALE GENOMIC DNA]</scope>
    <source>
        <strain evidence="1 2">FF15</strain>
    </source>
</reference>
<protein>
    <submittedName>
        <fullName evidence="1">Uncharacterized protein</fullName>
    </submittedName>
</protein>
<organism evidence="1 2">
    <name type="scientific">Bremerella alba</name>
    <dbReference type="NCBI Taxonomy" id="980252"/>
    <lineage>
        <taxon>Bacteria</taxon>
        <taxon>Pseudomonadati</taxon>
        <taxon>Planctomycetota</taxon>
        <taxon>Planctomycetia</taxon>
        <taxon>Pirellulales</taxon>
        <taxon>Pirellulaceae</taxon>
        <taxon>Bremerella</taxon>
    </lineage>
</organism>